<dbReference type="PANTHER" id="PTHR12499">
    <property type="entry name" value="OPTIC ATROPHY 3 PROTEIN OPA3"/>
    <property type="match status" value="1"/>
</dbReference>
<evidence type="ECO:0000256" key="2">
    <source>
        <dbReference type="ARBA" id="ARBA00023054"/>
    </source>
</evidence>
<feature type="coiled-coil region" evidence="3">
    <location>
        <begin position="106"/>
        <end position="144"/>
    </location>
</feature>
<keyword evidence="2 3" id="KW-0175">Coiled coil</keyword>
<protein>
    <recommendedName>
        <fullName evidence="7">OPA3-like protein</fullName>
    </recommendedName>
</protein>
<evidence type="ECO:0008006" key="7">
    <source>
        <dbReference type="Google" id="ProtNLM"/>
    </source>
</evidence>
<dbReference type="EMBL" id="JBBXJM010000006">
    <property type="protein sequence ID" value="KAL1406351.1"/>
    <property type="molecule type" value="Genomic_DNA"/>
</dbReference>
<dbReference type="GeneID" id="95989093"/>
<gene>
    <name evidence="5" type="ORF">Q8F55_008050</name>
</gene>
<proteinExistence type="inferred from homology"/>
<feature type="region of interest" description="Disordered" evidence="4">
    <location>
        <begin position="180"/>
        <end position="210"/>
    </location>
</feature>
<feature type="compositionally biased region" description="Low complexity" evidence="4">
    <location>
        <begin position="187"/>
        <end position="210"/>
    </location>
</feature>
<comment type="caution">
    <text evidence="5">The sequence shown here is derived from an EMBL/GenBank/DDBJ whole genome shotgun (WGS) entry which is preliminary data.</text>
</comment>
<accession>A0ABR3PVI3</accession>
<evidence type="ECO:0000256" key="4">
    <source>
        <dbReference type="SAM" id="MobiDB-lite"/>
    </source>
</evidence>
<organism evidence="5 6">
    <name type="scientific">Vanrija albida</name>
    <dbReference type="NCBI Taxonomy" id="181172"/>
    <lineage>
        <taxon>Eukaryota</taxon>
        <taxon>Fungi</taxon>
        <taxon>Dikarya</taxon>
        <taxon>Basidiomycota</taxon>
        <taxon>Agaricomycotina</taxon>
        <taxon>Tremellomycetes</taxon>
        <taxon>Trichosporonales</taxon>
        <taxon>Trichosporonaceae</taxon>
        <taxon>Vanrija</taxon>
    </lineage>
</organism>
<dbReference type="PANTHER" id="PTHR12499:SF0">
    <property type="entry name" value="OPTIC ATROPHY 3 PROTEIN"/>
    <property type="match status" value="1"/>
</dbReference>
<sequence length="210" mass="22509">MASIKIFSLAVKTLAKPIANAIKAQATEHETFRKICIGVAQRIHRTEARMRLGLLNEEASKVKPLNDAKAVQNGANTIAEGFLFFVGAGLVLGETYRSSRKNANRRDMVAERLDSLEEEIQTLRDRESDEVKALTARSEGLERALSTVVDSGLRAGWLNLGHDDSEVLRLVAQLPGQPFALRHADGSDSGSDSGAGDVDSSAVDAPTAAA</sequence>
<evidence type="ECO:0000313" key="5">
    <source>
        <dbReference type="EMBL" id="KAL1406351.1"/>
    </source>
</evidence>
<evidence type="ECO:0000313" key="6">
    <source>
        <dbReference type="Proteomes" id="UP001565368"/>
    </source>
</evidence>
<dbReference type="Pfam" id="PF07047">
    <property type="entry name" value="OPA3"/>
    <property type="match status" value="1"/>
</dbReference>
<evidence type="ECO:0000256" key="1">
    <source>
        <dbReference type="ARBA" id="ARBA00007584"/>
    </source>
</evidence>
<name>A0ABR3PVI3_9TREE</name>
<dbReference type="Proteomes" id="UP001565368">
    <property type="component" value="Unassembled WGS sequence"/>
</dbReference>
<keyword evidence="6" id="KW-1185">Reference proteome</keyword>
<dbReference type="RefSeq" id="XP_069206295.1">
    <property type="nucleotide sequence ID" value="XM_069356454.1"/>
</dbReference>
<reference evidence="5 6" key="1">
    <citation type="submission" date="2023-08" db="EMBL/GenBank/DDBJ databases">
        <title>Annotated Genome Sequence of Vanrija albida AlHP1.</title>
        <authorList>
            <person name="Herzog R."/>
        </authorList>
    </citation>
    <scope>NUCLEOTIDE SEQUENCE [LARGE SCALE GENOMIC DNA]</scope>
    <source>
        <strain evidence="5 6">AlHP1</strain>
    </source>
</reference>
<dbReference type="InterPro" id="IPR010754">
    <property type="entry name" value="OPA3-like"/>
</dbReference>
<comment type="similarity">
    <text evidence="1">Belongs to the OPA3 family.</text>
</comment>
<evidence type="ECO:0000256" key="3">
    <source>
        <dbReference type="SAM" id="Coils"/>
    </source>
</evidence>